<gene>
    <name evidence="2" type="ORF">T4A_14516</name>
    <name evidence="3" type="ORF">T4B_2597</name>
    <name evidence="4" type="ORF">T4C_80</name>
</gene>
<keyword evidence="6" id="KW-1185">Reference proteome</keyword>
<accession>A0A0V1EK79</accession>
<dbReference type="EMBL" id="JYDV01000019">
    <property type="protein sequence ID" value="KRZ41658.1"/>
    <property type="molecule type" value="Genomic_DNA"/>
</dbReference>
<feature type="compositionally biased region" description="Polar residues" evidence="1">
    <location>
        <begin position="61"/>
        <end position="70"/>
    </location>
</feature>
<evidence type="ECO:0000313" key="5">
    <source>
        <dbReference type="Proteomes" id="UP000054632"/>
    </source>
</evidence>
<reference evidence="5 6" key="1">
    <citation type="submission" date="2015-01" db="EMBL/GenBank/DDBJ databases">
        <title>Evolution of Trichinella species and genotypes.</title>
        <authorList>
            <person name="Korhonen P.K."/>
            <person name="Edoardo P."/>
            <person name="Giuseppe L.R."/>
            <person name="Gasser R.B."/>
        </authorList>
    </citation>
    <scope>NUCLEOTIDE SEQUENCE [LARGE SCALE GENOMIC DNA]</scope>
    <source>
        <strain evidence="2">ISS13</strain>
        <strain evidence="4">ISS176</strain>
        <strain evidence="3">ISS588</strain>
    </source>
</reference>
<comment type="caution">
    <text evidence="2">The sequence shown here is derived from an EMBL/GenBank/DDBJ whole genome shotgun (WGS) entry which is preliminary data.</text>
</comment>
<evidence type="ECO:0000256" key="1">
    <source>
        <dbReference type="SAM" id="MobiDB-lite"/>
    </source>
</evidence>
<dbReference type="Proteomes" id="UP000054826">
    <property type="component" value="Unassembled WGS sequence"/>
</dbReference>
<organism evidence="2 5">
    <name type="scientific">Trichinella pseudospiralis</name>
    <name type="common">Parasitic roundworm</name>
    <dbReference type="NCBI Taxonomy" id="6337"/>
    <lineage>
        <taxon>Eukaryota</taxon>
        <taxon>Metazoa</taxon>
        <taxon>Ecdysozoa</taxon>
        <taxon>Nematoda</taxon>
        <taxon>Enoplea</taxon>
        <taxon>Dorylaimia</taxon>
        <taxon>Trichinellida</taxon>
        <taxon>Trichinellidae</taxon>
        <taxon>Trichinella</taxon>
    </lineage>
</organism>
<evidence type="ECO:0000313" key="3">
    <source>
        <dbReference type="EMBL" id="KRZ06149.1"/>
    </source>
</evidence>
<proteinExistence type="predicted"/>
<evidence type="ECO:0000313" key="2">
    <source>
        <dbReference type="EMBL" id="KRY74215.1"/>
    </source>
</evidence>
<sequence>MPANILTVMARQQYQSNELPDLVRCSTRNIISRPSDFFHLGKVFFSLRDNLISSICSTSSRYPGSLSSLPESPALGGSTTTFIT</sequence>
<evidence type="ECO:0000313" key="6">
    <source>
        <dbReference type="Proteomes" id="UP000054805"/>
    </source>
</evidence>
<name>A0A0V1EK79_TRIPS</name>
<protein>
    <submittedName>
        <fullName evidence="2">Uncharacterized protein</fullName>
    </submittedName>
</protein>
<dbReference type="EMBL" id="JYDS01000446">
    <property type="protein sequence ID" value="KRZ06149.1"/>
    <property type="molecule type" value="Genomic_DNA"/>
</dbReference>
<feature type="region of interest" description="Disordered" evidence="1">
    <location>
        <begin position="61"/>
        <end position="84"/>
    </location>
</feature>
<dbReference type="Proteomes" id="UP000054632">
    <property type="component" value="Unassembled WGS sequence"/>
</dbReference>
<dbReference type="Proteomes" id="UP000054805">
    <property type="component" value="Unassembled WGS sequence"/>
</dbReference>
<evidence type="ECO:0000313" key="4">
    <source>
        <dbReference type="EMBL" id="KRZ41658.1"/>
    </source>
</evidence>
<dbReference type="AlphaFoldDB" id="A0A0V1EK79"/>
<dbReference type="EMBL" id="JYDR01000027">
    <property type="protein sequence ID" value="KRY74215.1"/>
    <property type="molecule type" value="Genomic_DNA"/>
</dbReference>